<dbReference type="EMBL" id="BK014855">
    <property type="protein sequence ID" value="DAD78988.1"/>
    <property type="molecule type" value="Genomic_DNA"/>
</dbReference>
<name>A0A8S5M9U1_9CAUD</name>
<organism evidence="1">
    <name type="scientific">Siphoviridae sp. ctv4j104</name>
    <dbReference type="NCBI Taxonomy" id="2826510"/>
    <lineage>
        <taxon>Viruses</taxon>
        <taxon>Duplodnaviria</taxon>
        <taxon>Heunggongvirae</taxon>
        <taxon>Uroviricota</taxon>
        <taxon>Caudoviricetes</taxon>
    </lineage>
</organism>
<protein>
    <submittedName>
        <fullName evidence="1">Uncharacterized protein</fullName>
    </submittedName>
</protein>
<proteinExistence type="predicted"/>
<reference evidence="1" key="1">
    <citation type="journal article" date="2021" name="Proc. Natl. Acad. Sci. U.S.A.">
        <title>A Catalog of Tens of Thousands of Viruses from Human Metagenomes Reveals Hidden Associations with Chronic Diseases.</title>
        <authorList>
            <person name="Tisza M.J."/>
            <person name="Buck C.B."/>
        </authorList>
    </citation>
    <scope>NUCLEOTIDE SEQUENCE</scope>
    <source>
        <strain evidence="1">Ctv4j104</strain>
    </source>
</reference>
<sequence length="35" mass="4199">MLYMIVIYHQTLCENFGNFAYCECSKEQHIMIVPE</sequence>
<accession>A0A8S5M9U1</accession>
<evidence type="ECO:0000313" key="1">
    <source>
        <dbReference type="EMBL" id="DAD78988.1"/>
    </source>
</evidence>